<evidence type="ECO:0000313" key="2">
    <source>
        <dbReference type="Proteomes" id="UP000708208"/>
    </source>
</evidence>
<sequence>MHLGRTGKGREEIADDKKKVRLANIVCHAGAGFLEHEDSLFTTEKERITTEQVKCMVTKPNPIWFGNVVALIFRQLNKFKGRRIYVEVSPDSTPALDIIEFLRICS</sequence>
<dbReference type="EMBL" id="CAJVCH010018398">
    <property type="protein sequence ID" value="CAG7685279.1"/>
    <property type="molecule type" value="Genomic_DNA"/>
</dbReference>
<organism evidence="1 2">
    <name type="scientific">Allacma fusca</name>
    <dbReference type="NCBI Taxonomy" id="39272"/>
    <lineage>
        <taxon>Eukaryota</taxon>
        <taxon>Metazoa</taxon>
        <taxon>Ecdysozoa</taxon>
        <taxon>Arthropoda</taxon>
        <taxon>Hexapoda</taxon>
        <taxon>Collembola</taxon>
        <taxon>Symphypleona</taxon>
        <taxon>Sminthuridae</taxon>
        <taxon>Allacma</taxon>
    </lineage>
</organism>
<dbReference type="Proteomes" id="UP000708208">
    <property type="component" value="Unassembled WGS sequence"/>
</dbReference>
<accession>A0A8J2J4Z6</accession>
<evidence type="ECO:0000313" key="1">
    <source>
        <dbReference type="EMBL" id="CAG7685279.1"/>
    </source>
</evidence>
<reference evidence="1" key="1">
    <citation type="submission" date="2021-06" db="EMBL/GenBank/DDBJ databases">
        <authorList>
            <person name="Hodson N. C."/>
            <person name="Mongue J. A."/>
            <person name="Jaron S. K."/>
        </authorList>
    </citation>
    <scope>NUCLEOTIDE SEQUENCE</scope>
</reference>
<keyword evidence="2" id="KW-1185">Reference proteome</keyword>
<name>A0A8J2J4Z6_9HEXA</name>
<gene>
    <name evidence="1" type="ORF">AFUS01_LOCUS3109</name>
</gene>
<proteinExistence type="predicted"/>
<comment type="caution">
    <text evidence="1">The sequence shown here is derived from an EMBL/GenBank/DDBJ whole genome shotgun (WGS) entry which is preliminary data.</text>
</comment>
<protein>
    <submittedName>
        <fullName evidence="1">Uncharacterized protein</fullName>
    </submittedName>
</protein>
<dbReference type="AlphaFoldDB" id="A0A8J2J4Z6"/>